<feature type="region of interest" description="Disordered" evidence="1">
    <location>
        <begin position="845"/>
        <end position="887"/>
    </location>
</feature>
<evidence type="ECO:0000313" key="3">
    <source>
        <dbReference type="Proteomes" id="UP000762676"/>
    </source>
</evidence>
<comment type="caution">
    <text evidence="2">The sequence shown here is derived from an EMBL/GenBank/DDBJ whole genome shotgun (WGS) entry which is preliminary data.</text>
</comment>
<feature type="region of interest" description="Disordered" evidence="1">
    <location>
        <begin position="1"/>
        <end position="28"/>
    </location>
</feature>
<proteinExistence type="predicted"/>
<evidence type="ECO:0000313" key="2">
    <source>
        <dbReference type="EMBL" id="GFR77385.1"/>
    </source>
</evidence>
<dbReference type="AlphaFoldDB" id="A0AAV4FXB5"/>
<name>A0AAV4FXB5_9GAST</name>
<dbReference type="EMBL" id="BMAT01008075">
    <property type="protein sequence ID" value="GFR77385.1"/>
    <property type="molecule type" value="Genomic_DNA"/>
</dbReference>
<feature type="compositionally biased region" description="Acidic residues" evidence="1">
    <location>
        <begin position="853"/>
        <end position="862"/>
    </location>
</feature>
<reference evidence="2 3" key="1">
    <citation type="journal article" date="2021" name="Elife">
        <title>Chloroplast acquisition without the gene transfer in kleptoplastic sea slugs, Plakobranchus ocellatus.</title>
        <authorList>
            <person name="Maeda T."/>
            <person name="Takahashi S."/>
            <person name="Yoshida T."/>
            <person name="Shimamura S."/>
            <person name="Takaki Y."/>
            <person name="Nagai Y."/>
            <person name="Toyoda A."/>
            <person name="Suzuki Y."/>
            <person name="Arimoto A."/>
            <person name="Ishii H."/>
            <person name="Satoh N."/>
            <person name="Nishiyama T."/>
            <person name="Hasebe M."/>
            <person name="Maruyama T."/>
            <person name="Minagawa J."/>
            <person name="Obokata J."/>
            <person name="Shigenobu S."/>
        </authorList>
    </citation>
    <scope>NUCLEOTIDE SEQUENCE [LARGE SCALE GENOMIC DNA]</scope>
</reference>
<accession>A0AAV4FXB5</accession>
<keyword evidence="3" id="KW-1185">Reference proteome</keyword>
<protein>
    <submittedName>
        <fullName evidence="2">Uncharacterized protein</fullName>
    </submittedName>
</protein>
<feature type="compositionally biased region" description="Basic residues" evidence="1">
    <location>
        <begin position="1"/>
        <end position="11"/>
    </location>
</feature>
<organism evidence="2 3">
    <name type="scientific">Elysia marginata</name>
    <dbReference type="NCBI Taxonomy" id="1093978"/>
    <lineage>
        <taxon>Eukaryota</taxon>
        <taxon>Metazoa</taxon>
        <taxon>Spiralia</taxon>
        <taxon>Lophotrochozoa</taxon>
        <taxon>Mollusca</taxon>
        <taxon>Gastropoda</taxon>
        <taxon>Heterobranchia</taxon>
        <taxon>Euthyneura</taxon>
        <taxon>Panpulmonata</taxon>
        <taxon>Sacoglossa</taxon>
        <taxon>Placobranchoidea</taxon>
        <taxon>Plakobranchidae</taxon>
        <taxon>Elysia</taxon>
    </lineage>
</organism>
<evidence type="ECO:0000256" key="1">
    <source>
        <dbReference type="SAM" id="MobiDB-lite"/>
    </source>
</evidence>
<gene>
    <name evidence="2" type="ORF">ElyMa_003967000</name>
</gene>
<dbReference type="Proteomes" id="UP000762676">
    <property type="component" value="Unassembled WGS sequence"/>
</dbReference>
<sequence length="887" mass="99619">MMNRDHLKRRAKEQAPSSSSSFSKSRRRDVPRYQHYSCLVYPYDTEFTKALKLQNCEKFKALFFVRHKQCESSCSTGPIGVMLNMKCLAKTVSAVTVFTKTYATEVEFLSDVMGRNKTGAPVFYLHEVSAVPNTLRLYSVINRDEVDNLLLKTSQTNILTLLNKSFTKSESDPVNWYVNVCCKLLCGDRSEVPNLVCVKKFVRHFQPVISDINPSVVSAKVKMNKGVSHDIVAIYESVFGGEQIAGFITLARSILSVSVLALQNVTGVYNRFNADRHTNIGGCLTFANNQFIDTIKEMFASPSDLITSDNLRAEVVERKVAEYRDVVKRVVNEGGEEIRHHLISTLTVADYDPARHSSYDMSVLKGIEDVTEYGTTPPEWSGVFAKRIVKSNAPPFPGSICKRFAGCSAATLASLCNSDRTMVMSGTPVKDLLRRVHGVRYVNRPVLSCPKDGGGGGCGGGYQYSFLIDKNALDVHFATKRITDSMRAHARRPSMRTYGAVIDAFDAVKPLHLNEVMNDHLTVFALPLDIDSTELVSALYSSKHGDPWSVRQKMHEQMKESMADYLRTLNHNGAFGGASLDFTCSCFESRPDAKITKAGLRVIFWFKGLAFANISVAHRFVLGYQFFLSATVPAVAHAIDPVPLTNGVKSMRLPGMFKRNERRQLVYVPTSLNKSFLPSRALVHAKHTPDDQPLRVITGMGDISHLRLNPNTETNKLCQRAKRREIRRLRMESLYTLNGNAIRITKFFESRIDVFMEAIHRRGGGVHSDTIREVRVQRSYNKFSLLPRIHWCVKRRHGDPGGNPCFYSLDIADDNAHYALHMFCFACRLEKDIYVGEIPPHLRSELHASSSSSDDDDDDDEQQQNQTELSSSSSSHQNVWRHGALFD</sequence>